<dbReference type="EC" id="2.7.7.49" evidence="1"/>
<evidence type="ECO:0000256" key="1">
    <source>
        <dbReference type="ARBA" id="ARBA00012493"/>
    </source>
</evidence>
<dbReference type="SUPFAM" id="SSF56672">
    <property type="entry name" value="DNA/RNA polymerases"/>
    <property type="match status" value="1"/>
</dbReference>
<gene>
    <name evidence="9" type="ORF">Zmor_021421</name>
</gene>
<dbReference type="GO" id="GO:0003676">
    <property type="term" value="F:nucleic acid binding"/>
    <property type="evidence" value="ECO:0007669"/>
    <property type="project" value="InterPro"/>
</dbReference>
<evidence type="ECO:0000313" key="9">
    <source>
        <dbReference type="EMBL" id="KAJ3649694.1"/>
    </source>
</evidence>
<accession>A0AA38I9F4</accession>
<evidence type="ECO:0000256" key="3">
    <source>
        <dbReference type="ARBA" id="ARBA00022695"/>
    </source>
</evidence>
<dbReference type="EMBL" id="JALNTZ010000006">
    <property type="protein sequence ID" value="KAJ3649694.1"/>
    <property type="molecule type" value="Genomic_DNA"/>
</dbReference>
<evidence type="ECO:0000256" key="4">
    <source>
        <dbReference type="ARBA" id="ARBA00022722"/>
    </source>
</evidence>
<dbReference type="Gene3D" id="3.10.10.10">
    <property type="entry name" value="HIV Type 1 Reverse Transcriptase, subunit A, domain 1"/>
    <property type="match status" value="1"/>
</dbReference>
<keyword evidence="6" id="KW-0378">Hydrolase</keyword>
<dbReference type="InterPro" id="IPR041373">
    <property type="entry name" value="RT_RNaseH"/>
</dbReference>
<proteinExistence type="predicted"/>
<keyword evidence="10" id="KW-1185">Reference proteome</keyword>
<dbReference type="Gene3D" id="3.30.70.270">
    <property type="match status" value="2"/>
</dbReference>
<dbReference type="InterPro" id="IPR036397">
    <property type="entry name" value="RNaseH_sf"/>
</dbReference>
<dbReference type="InterPro" id="IPR000477">
    <property type="entry name" value="RT_dom"/>
</dbReference>
<protein>
    <recommendedName>
        <fullName evidence="1">RNA-directed DNA polymerase</fullName>
        <ecNumber evidence="1">2.7.7.49</ecNumber>
    </recommendedName>
</protein>
<comment type="caution">
    <text evidence="9">The sequence shown here is derived from an EMBL/GenBank/DDBJ whole genome shotgun (WGS) entry which is preliminary data.</text>
</comment>
<dbReference type="InterPro" id="IPR050951">
    <property type="entry name" value="Retrovirus_Pol_polyprotein"/>
</dbReference>
<feature type="domain" description="Reverse transcriptase" evidence="8">
    <location>
        <begin position="2"/>
        <end position="182"/>
    </location>
</feature>
<dbReference type="FunFam" id="3.30.70.270:FF:000020">
    <property type="entry name" value="Transposon Tf2-6 polyprotein-like Protein"/>
    <property type="match status" value="1"/>
</dbReference>
<sequence length="628" mass="72209">MLELGVIEPSKSPWSSPVVMVKTPNNEYRFCIDFRKVNQVSKRDAYPLPYVSTILDRLHSARVFSSIDIKSAYWQIPLAEESKEVTAFTVPGKGLFHFRRMPFGLHTAPATWQRFVDTTLGADLEPWAFIYLDDIIVATPDFATHSEVLRKVFERLVDAGLTVNREKCEFLKTELRYLGHIVDANGIRTDPHKIECMLNYPRPTNAKEVRRFVGLVSWYRRYVRNFSSLVAPLTRLTRKRCVFAWTPEAEEGFLALKECLVTAPILATPDFSRPFVLQCDASGQALGCVLSQDGLEGEQVIAYASRALTGAESKYSATELECLAVLFGIEKFRPYLEGVRFTVVTDHFSLLWLYKLQNPSGRLARWSLRLQGYDFEIIHRKGKSNVVPDALSRAINAVDVQPTDHDPWYTSLLQRIRADPQKYPRFCVRDEKIYRLVKGGSPSYCADDDWRFYLTGDTHQDWDRNISKIAFAINTAVHEVTGYSPAYLNFGRSLFLSGKLHHKLTPLHPQDEIVCDSREKLNDHLKELFRLYVDVQKRLEKAYLDSASRYNLRRRPLVLDPGQIVWKRNRVLSNKGERFAAGLAPKFVKCVVHRKVTPGVYELLDYDTRVNLGAWHVQDLKLDRHEDL</sequence>
<dbReference type="Pfam" id="PF17917">
    <property type="entry name" value="RT_RNaseH"/>
    <property type="match status" value="1"/>
</dbReference>
<dbReference type="Gene3D" id="3.10.20.370">
    <property type="match status" value="1"/>
</dbReference>
<keyword evidence="2" id="KW-0808">Transferase</keyword>
<name>A0AA38I9F4_9CUCU</name>
<dbReference type="InterPro" id="IPR043128">
    <property type="entry name" value="Rev_trsase/Diguanyl_cyclase"/>
</dbReference>
<evidence type="ECO:0000256" key="2">
    <source>
        <dbReference type="ARBA" id="ARBA00022679"/>
    </source>
</evidence>
<keyword evidence="4" id="KW-0540">Nuclease</keyword>
<dbReference type="InterPro" id="IPR043502">
    <property type="entry name" value="DNA/RNA_pol_sf"/>
</dbReference>
<dbReference type="PANTHER" id="PTHR37984">
    <property type="entry name" value="PROTEIN CBG26694"/>
    <property type="match status" value="1"/>
</dbReference>
<dbReference type="GO" id="GO:0016787">
    <property type="term" value="F:hydrolase activity"/>
    <property type="evidence" value="ECO:0007669"/>
    <property type="project" value="UniProtKB-KW"/>
</dbReference>
<dbReference type="Pfam" id="PF00078">
    <property type="entry name" value="RVT_1"/>
    <property type="match status" value="1"/>
</dbReference>
<evidence type="ECO:0000313" key="10">
    <source>
        <dbReference type="Proteomes" id="UP001168821"/>
    </source>
</evidence>
<keyword evidence="3" id="KW-0548">Nucleotidyltransferase</keyword>
<dbReference type="CDD" id="cd09274">
    <property type="entry name" value="RNase_HI_RT_Ty3"/>
    <property type="match status" value="1"/>
</dbReference>
<evidence type="ECO:0000256" key="5">
    <source>
        <dbReference type="ARBA" id="ARBA00022759"/>
    </source>
</evidence>
<evidence type="ECO:0000259" key="8">
    <source>
        <dbReference type="PROSITE" id="PS50878"/>
    </source>
</evidence>
<keyword evidence="5" id="KW-0255">Endonuclease</keyword>
<reference evidence="9" key="1">
    <citation type="journal article" date="2023" name="G3 (Bethesda)">
        <title>Whole genome assemblies of Zophobas morio and Tenebrio molitor.</title>
        <authorList>
            <person name="Kaur S."/>
            <person name="Stinson S.A."/>
            <person name="diCenzo G.C."/>
        </authorList>
    </citation>
    <scope>NUCLEOTIDE SEQUENCE</scope>
    <source>
        <strain evidence="9">QUZm001</strain>
    </source>
</reference>
<organism evidence="9 10">
    <name type="scientific">Zophobas morio</name>
    <dbReference type="NCBI Taxonomy" id="2755281"/>
    <lineage>
        <taxon>Eukaryota</taxon>
        <taxon>Metazoa</taxon>
        <taxon>Ecdysozoa</taxon>
        <taxon>Arthropoda</taxon>
        <taxon>Hexapoda</taxon>
        <taxon>Insecta</taxon>
        <taxon>Pterygota</taxon>
        <taxon>Neoptera</taxon>
        <taxon>Endopterygota</taxon>
        <taxon>Coleoptera</taxon>
        <taxon>Polyphaga</taxon>
        <taxon>Cucujiformia</taxon>
        <taxon>Tenebrionidae</taxon>
        <taxon>Zophobas</taxon>
    </lineage>
</organism>
<dbReference type="GO" id="GO:0004519">
    <property type="term" value="F:endonuclease activity"/>
    <property type="evidence" value="ECO:0007669"/>
    <property type="project" value="UniProtKB-KW"/>
</dbReference>
<dbReference type="CDD" id="cd01647">
    <property type="entry name" value="RT_LTR"/>
    <property type="match status" value="1"/>
</dbReference>
<dbReference type="GO" id="GO:0003964">
    <property type="term" value="F:RNA-directed DNA polymerase activity"/>
    <property type="evidence" value="ECO:0007669"/>
    <property type="project" value="UniProtKB-KW"/>
</dbReference>
<dbReference type="AlphaFoldDB" id="A0AA38I9F4"/>
<dbReference type="PROSITE" id="PS50878">
    <property type="entry name" value="RT_POL"/>
    <property type="match status" value="1"/>
</dbReference>
<evidence type="ECO:0000256" key="7">
    <source>
        <dbReference type="ARBA" id="ARBA00022918"/>
    </source>
</evidence>
<evidence type="ECO:0000256" key="6">
    <source>
        <dbReference type="ARBA" id="ARBA00022801"/>
    </source>
</evidence>
<keyword evidence="7" id="KW-0695">RNA-directed DNA polymerase</keyword>
<dbReference type="PANTHER" id="PTHR37984:SF5">
    <property type="entry name" value="PROTEIN NYNRIN-LIKE"/>
    <property type="match status" value="1"/>
</dbReference>
<dbReference type="Proteomes" id="UP001168821">
    <property type="component" value="Unassembled WGS sequence"/>
</dbReference>
<dbReference type="FunFam" id="3.10.20.370:FF:000001">
    <property type="entry name" value="Retrovirus-related Pol polyprotein from transposon 17.6-like protein"/>
    <property type="match status" value="1"/>
</dbReference>
<dbReference type="Gene3D" id="3.30.420.10">
    <property type="entry name" value="Ribonuclease H-like superfamily/Ribonuclease H"/>
    <property type="match status" value="1"/>
</dbReference>